<name>A0A0L7QJX4_9HYME</name>
<evidence type="ECO:0008006" key="3">
    <source>
        <dbReference type="Google" id="ProtNLM"/>
    </source>
</evidence>
<dbReference type="EMBL" id="KQ415017">
    <property type="protein sequence ID" value="KOC58937.1"/>
    <property type="molecule type" value="Genomic_DNA"/>
</dbReference>
<organism evidence="1 2">
    <name type="scientific">Habropoda laboriosa</name>
    <dbReference type="NCBI Taxonomy" id="597456"/>
    <lineage>
        <taxon>Eukaryota</taxon>
        <taxon>Metazoa</taxon>
        <taxon>Ecdysozoa</taxon>
        <taxon>Arthropoda</taxon>
        <taxon>Hexapoda</taxon>
        <taxon>Insecta</taxon>
        <taxon>Pterygota</taxon>
        <taxon>Neoptera</taxon>
        <taxon>Endopterygota</taxon>
        <taxon>Hymenoptera</taxon>
        <taxon>Apocrita</taxon>
        <taxon>Aculeata</taxon>
        <taxon>Apoidea</taxon>
        <taxon>Anthophila</taxon>
        <taxon>Apidae</taxon>
        <taxon>Habropoda</taxon>
    </lineage>
</organism>
<sequence length="56" mass="6455">MNFVNHVRCCVRAQKQLLQVDSNFLSLILFTDEVTFTNSGSVNLHNIRYTSIKNPQ</sequence>
<proteinExistence type="predicted"/>
<dbReference type="AlphaFoldDB" id="A0A0L7QJX4"/>
<protein>
    <recommendedName>
        <fullName evidence="3">Histone-lysine N-methyltransferase SETMAR</fullName>
    </recommendedName>
</protein>
<evidence type="ECO:0000313" key="1">
    <source>
        <dbReference type="EMBL" id="KOC58937.1"/>
    </source>
</evidence>
<keyword evidence="2" id="KW-1185">Reference proteome</keyword>
<evidence type="ECO:0000313" key="2">
    <source>
        <dbReference type="Proteomes" id="UP000053825"/>
    </source>
</evidence>
<accession>A0A0L7QJX4</accession>
<reference evidence="1 2" key="1">
    <citation type="submission" date="2015-07" db="EMBL/GenBank/DDBJ databases">
        <title>The genome of Habropoda laboriosa.</title>
        <authorList>
            <person name="Pan H."/>
            <person name="Kapheim K."/>
        </authorList>
    </citation>
    <scope>NUCLEOTIDE SEQUENCE [LARGE SCALE GENOMIC DNA]</scope>
    <source>
        <strain evidence="1">0110345459</strain>
    </source>
</reference>
<dbReference type="Proteomes" id="UP000053825">
    <property type="component" value="Unassembled WGS sequence"/>
</dbReference>
<gene>
    <name evidence="1" type="ORF">WH47_01217</name>
</gene>